<proteinExistence type="predicted"/>
<dbReference type="NCBIfam" id="NF007377">
    <property type="entry name" value="PRK09885.1"/>
    <property type="match status" value="1"/>
</dbReference>
<name>A0A1I4T0S9_9GAMM</name>
<dbReference type="STRING" id="488535.SAMN04487963_3422"/>
<accession>A0A1I4T0S9</accession>
<sequence length="132" mass="15276">MVAVFTSKIIDGAVPEGQLKELVEDFREYKSTGRRPDSFGRDVPYDSDVTLKIIRDEEVQHIHLKEAESDWPIRAMQFQMTSDCHLLYCQGAMNDDHYLLIAILKPNAHDLARDNNVMYQVGKVAERFRSIY</sequence>
<dbReference type="Pfam" id="PF13957">
    <property type="entry name" value="YafO_toxin"/>
    <property type="match status" value="1"/>
</dbReference>
<organism evidence="1 2">
    <name type="scientific">Marinobacter zhejiangensis</name>
    <dbReference type="NCBI Taxonomy" id="488535"/>
    <lineage>
        <taxon>Bacteria</taxon>
        <taxon>Pseudomonadati</taxon>
        <taxon>Pseudomonadota</taxon>
        <taxon>Gammaproteobacteria</taxon>
        <taxon>Pseudomonadales</taxon>
        <taxon>Marinobacteraceae</taxon>
        <taxon>Marinobacter</taxon>
    </lineage>
</organism>
<evidence type="ECO:0000313" key="1">
    <source>
        <dbReference type="EMBL" id="SFM70217.1"/>
    </source>
</evidence>
<dbReference type="AlphaFoldDB" id="A0A1I4T0S9"/>
<keyword evidence="2" id="KW-1185">Reference proteome</keyword>
<dbReference type="InterPro" id="IPR020353">
    <property type="entry name" value="Toxin_YafO"/>
</dbReference>
<gene>
    <name evidence="1" type="ORF">SAMN04487963_3422</name>
</gene>
<dbReference type="OrthoDB" id="6195342at2"/>
<protein>
    <submittedName>
        <fullName evidence="1">mRNA interferase YafO</fullName>
    </submittedName>
</protein>
<reference evidence="2" key="1">
    <citation type="submission" date="2016-10" db="EMBL/GenBank/DDBJ databases">
        <authorList>
            <person name="Varghese N."/>
            <person name="Submissions S."/>
        </authorList>
    </citation>
    <scope>NUCLEOTIDE SEQUENCE [LARGE SCALE GENOMIC DNA]</scope>
    <source>
        <strain evidence="2">CGMCC 1.7061</strain>
    </source>
</reference>
<dbReference type="Proteomes" id="UP000198519">
    <property type="component" value="Unassembled WGS sequence"/>
</dbReference>
<evidence type="ECO:0000313" key="2">
    <source>
        <dbReference type="Proteomes" id="UP000198519"/>
    </source>
</evidence>
<dbReference type="EMBL" id="FOUE01000006">
    <property type="protein sequence ID" value="SFM70217.1"/>
    <property type="molecule type" value="Genomic_DNA"/>
</dbReference>